<proteinExistence type="predicted"/>
<reference evidence="1 2" key="1">
    <citation type="submission" date="2018-07" db="EMBL/GenBank/DDBJ databases">
        <title>The draft genome of Phyllobacterium salinisoli.</title>
        <authorList>
            <person name="Liu L."/>
            <person name="Li L."/>
            <person name="Zhang X."/>
            <person name="Liang L."/>
        </authorList>
    </citation>
    <scope>NUCLEOTIDE SEQUENCE [LARGE SCALE GENOMIC DNA]</scope>
    <source>
        <strain evidence="1 2">LLAN61</strain>
    </source>
</reference>
<keyword evidence="2" id="KW-1185">Reference proteome</keyword>
<dbReference type="RefSeq" id="WP_114438581.1">
    <property type="nucleotide sequence ID" value="NZ_QOZG01000001.1"/>
</dbReference>
<dbReference type="EMBL" id="QOZG01000001">
    <property type="protein sequence ID" value="RCS25489.1"/>
    <property type="molecule type" value="Genomic_DNA"/>
</dbReference>
<accession>A0A368K809</accession>
<dbReference type="Proteomes" id="UP000253420">
    <property type="component" value="Unassembled WGS sequence"/>
</dbReference>
<comment type="caution">
    <text evidence="1">The sequence shown here is derived from an EMBL/GenBank/DDBJ whole genome shotgun (WGS) entry which is preliminary data.</text>
</comment>
<organism evidence="1 2">
    <name type="scientific">Phyllobacterium salinisoli</name>
    <dbReference type="NCBI Taxonomy" id="1899321"/>
    <lineage>
        <taxon>Bacteria</taxon>
        <taxon>Pseudomonadati</taxon>
        <taxon>Pseudomonadota</taxon>
        <taxon>Alphaproteobacteria</taxon>
        <taxon>Hyphomicrobiales</taxon>
        <taxon>Phyllobacteriaceae</taxon>
        <taxon>Phyllobacterium</taxon>
    </lineage>
</organism>
<sequence>MLGRVTKKAESVLRCGKLGEIFSLSRPKSLKRNVYFVRSLFVKHEAAAVENRILPFSGGLSIL</sequence>
<dbReference type="AlphaFoldDB" id="A0A368K809"/>
<protein>
    <submittedName>
        <fullName evidence="1">Uncharacterized protein</fullName>
    </submittedName>
</protein>
<evidence type="ECO:0000313" key="2">
    <source>
        <dbReference type="Proteomes" id="UP000253420"/>
    </source>
</evidence>
<name>A0A368K809_9HYPH</name>
<evidence type="ECO:0000313" key="1">
    <source>
        <dbReference type="EMBL" id="RCS25489.1"/>
    </source>
</evidence>
<gene>
    <name evidence="1" type="ORF">DUT91_01425</name>
</gene>